<keyword evidence="7" id="KW-0830">Ubiquinone</keyword>
<dbReference type="InterPro" id="IPR037232">
    <property type="entry name" value="NADH_quin_OxRdtase_su_C/D-like"/>
</dbReference>
<evidence type="ECO:0000313" key="12">
    <source>
        <dbReference type="Proteomes" id="UP001174909"/>
    </source>
</evidence>
<comment type="similarity">
    <text evidence="2 9">Belongs to the complex I 30 kDa subunit family.</text>
</comment>
<dbReference type="InterPro" id="IPR001268">
    <property type="entry name" value="NADH_UbQ_OxRdtase_30kDa_su"/>
</dbReference>
<dbReference type="InterPro" id="IPR020396">
    <property type="entry name" value="NADH_UbQ_OxRdtase_CS"/>
</dbReference>
<gene>
    <name evidence="11" type="ORF">GBAR_LOCUS352</name>
</gene>
<dbReference type="InterPro" id="IPR010218">
    <property type="entry name" value="NADH_DH_suC"/>
</dbReference>
<evidence type="ECO:0000256" key="4">
    <source>
        <dbReference type="ARBA" id="ARBA00022448"/>
    </source>
</evidence>
<dbReference type="NCBIfam" id="NF004733">
    <property type="entry name" value="PRK06074.1-5"/>
    <property type="match status" value="1"/>
</dbReference>
<name>A0AA35QT11_GEOBA</name>
<dbReference type="GO" id="GO:0008137">
    <property type="term" value="F:NADH dehydrogenase (ubiquinone) activity"/>
    <property type="evidence" value="ECO:0007669"/>
    <property type="project" value="UniProtKB-EC"/>
</dbReference>
<evidence type="ECO:0000256" key="6">
    <source>
        <dbReference type="ARBA" id="ARBA00023027"/>
    </source>
</evidence>
<comment type="caution">
    <text evidence="11">The sequence shown here is derived from an EMBL/GenBank/DDBJ whole genome shotgun (WGS) entry which is preliminary data.</text>
</comment>
<keyword evidence="5 9" id="KW-1278">Translocase</keyword>
<dbReference type="PANTHER" id="PTHR10884">
    <property type="entry name" value="NADH DEHYDROGENASE UBIQUINONE IRON-SULFUR PROTEIN 3"/>
    <property type="match status" value="1"/>
</dbReference>
<evidence type="ECO:0000256" key="8">
    <source>
        <dbReference type="ARBA" id="ARBA00049551"/>
    </source>
</evidence>
<dbReference type="PROSITE" id="PS00542">
    <property type="entry name" value="COMPLEX1_30K"/>
    <property type="match status" value="1"/>
</dbReference>
<comment type="catalytic activity">
    <reaction evidence="8">
        <text>a ubiquinone + NADH + 5 H(+)(in) = a ubiquinol + NAD(+) + 4 H(+)(out)</text>
        <dbReference type="Rhea" id="RHEA:29091"/>
        <dbReference type="Rhea" id="RHEA-COMP:9565"/>
        <dbReference type="Rhea" id="RHEA-COMP:9566"/>
        <dbReference type="ChEBI" id="CHEBI:15378"/>
        <dbReference type="ChEBI" id="CHEBI:16389"/>
        <dbReference type="ChEBI" id="CHEBI:17976"/>
        <dbReference type="ChEBI" id="CHEBI:57540"/>
        <dbReference type="ChEBI" id="CHEBI:57945"/>
        <dbReference type="EC" id="7.1.1.2"/>
    </reaction>
</comment>
<dbReference type="NCBIfam" id="TIGR01961">
    <property type="entry name" value="NuoC_fam"/>
    <property type="match status" value="1"/>
</dbReference>
<dbReference type="GO" id="GO:0016020">
    <property type="term" value="C:membrane"/>
    <property type="evidence" value="ECO:0007669"/>
    <property type="project" value="UniProtKB-ARBA"/>
</dbReference>
<evidence type="ECO:0000256" key="7">
    <source>
        <dbReference type="ARBA" id="ARBA00023075"/>
    </source>
</evidence>
<keyword evidence="12" id="KW-1185">Reference proteome</keyword>
<dbReference type="Pfam" id="PF00329">
    <property type="entry name" value="Complex1_30kDa"/>
    <property type="match status" value="1"/>
</dbReference>
<dbReference type="GO" id="GO:0016651">
    <property type="term" value="F:oxidoreductase activity, acting on NAD(P)H"/>
    <property type="evidence" value="ECO:0007669"/>
    <property type="project" value="InterPro"/>
</dbReference>
<protein>
    <recommendedName>
        <fullName evidence="3">NADH dehydrogenase [ubiquinone] iron-sulfur protein 3, mitochondrial</fullName>
    </recommendedName>
</protein>
<sequence>MSPGLKSSSFTTPTTPLFTCSVVVSFPPLPSPSPPPPPPPATPTLWTQEQSNEPLHTLLPTPTTQLLSRHGKWNGSVVSQIGTSSDISPLNSVFESLCNVAINITYKSPACECTREEEWALESQIWHRKSARRSPFGRKRRHFSAVLEFKVHAPAEGMAARVFSSSCRRAGSLWRTVATVRNSHSHSTHLKTAPLQRWPTAAGRCRRWTSSGVSDTNLAVNALLDSNRSNLMEFGRYVQEMLPKYIQQTQITYSNELEILIHPDGVIPVLTFLRDHQNAQYTSLVDITAVDVPKRVFRFEVVYNLLSVVYNVRVRVKTYADELTPIDSATAVFSSANWLEREVWDMYGVFFSNHPDLRRILTDYGFEGHPMRKDFPLSGYVEVRYDDEAKRVVCEPLEMTQEYRKFELSSPWEQFPLHRAAEALPAPSSADTTDNPK</sequence>
<keyword evidence="4 9" id="KW-0813">Transport</keyword>
<evidence type="ECO:0000259" key="10">
    <source>
        <dbReference type="Pfam" id="PF00329"/>
    </source>
</evidence>
<dbReference type="FunFam" id="3.30.460.80:FF:000002">
    <property type="entry name" value="NADH dehydrogenase iron-sulfur protein 3, mitochondrial"/>
    <property type="match status" value="1"/>
</dbReference>
<proteinExistence type="inferred from homology"/>
<organism evidence="11 12">
    <name type="scientific">Geodia barretti</name>
    <name type="common">Barrett's horny sponge</name>
    <dbReference type="NCBI Taxonomy" id="519541"/>
    <lineage>
        <taxon>Eukaryota</taxon>
        <taxon>Metazoa</taxon>
        <taxon>Porifera</taxon>
        <taxon>Demospongiae</taxon>
        <taxon>Heteroscleromorpha</taxon>
        <taxon>Tetractinellida</taxon>
        <taxon>Astrophorina</taxon>
        <taxon>Geodiidae</taxon>
        <taxon>Geodia</taxon>
    </lineage>
</organism>
<accession>A0AA35QT11</accession>
<dbReference type="PANTHER" id="PTHR10884:SF14">
    <property type="entry name" value="NADH DEHYDROGENASE [UBIQUINONE] IRON-SULFUR PROTEIN 3, MITOCHONDRIAL"/>
    <property type="match status" value="1"/>
</dbReference>
<evidence type="ECO:0000256" key="3">
    <source>
        <dbReference type="ARBA" id="ARBA00020084"/>
    </source>
</evidence>
<dbReference type="Gene3D" id="3.30.460.80">
    <property type="entry name" value="NADH:ubiquinone oxidoreductase, 30kDa subunit"/>
    <property type="match status" value="1"/>
</dbReference>
<evidence type="ECO:0000256" key="1">
    <source>
        <dbReference type="ARBA" id="ARBA00004173"/>
    </source>
</evidence>
<dbReference type="SUPFAM" id="SSF143243">
    <property type="entry name" value="Nqo5-like"/>
    <property type="match status" value="1"/>
</dbReference>
<evidence type="ECO:0000256" key="5">
    <source>
        <dbReference type="ARBA" id="ARBA00022967"/>
    </source>
</evidence>
<feature type="domain" description="NADH:ubiquinone oxidoreductase 30kDa subunit" evidence="10">
    <location>
        <begin position="260"/>
        <end position="380"/>
    </location>
</feature>
<dbReference type="Proteomes" id="UP001174909">
    <property type="component" value="Unassembled WGS sequence"/>
</dbReference>
<dbReference type="GO" id="GO:0005739">
    <property type="term" value="C:mitochondrion"/>
    <property type="evidence" value="ECO:0007669"/>
    <property type="project" value="UniProtKB-SubCell"/>
</dbReference>
<comment type="subcellular location">
    <subcellularLocation>
        <location evidence="1">Mitochondrion</location>
    </subcellularLocation>
</comment>
<dbReference type="HAMAP" id="MF_01357">
    <property type="entry name" value="NDH1_NuoC"/>
    <property type="match status" value="1"/>
</dbReference>
<evidence type="ECO:0000313" key="11">
    <source>
        <dbReference type="EMBL" id="CAI7989845.1"/>
    </source>
</evidence>
<evidence type="ECO:0000256" key="2">
    <source>
        <dbReference type="ARBA" id="ARBA00007569"/>
    </source>
</evidence>
<keyword evidence="6 9" id="KW-0520">NAD</keyword>
<reference evidence="11" key="1">
    <citation type="submission" date="2023-03" db="EMBL/GenBank/DDBJ databases">
        <authorList>
            <person name="Steffen K."/>
            <person name="Cardenas P."/>
        </authorList>
    </citation>
    <scope>NUCLEOTIDE SEQUENCE</scope>
</reference>
<dbReference type="EMBL" id="CASHTH010000042">
    <property type="protein sequence ID" value="CAI7989845.1"/>
    <property type="molecule type" value="Genomic_DNA"/>
</dbReference>
<dbReference type="AlphaFoldDB" id="A0AA35QT11"/>
<evidence type="ECO:0000256" key="9">
    <source>
        <dbReference type="RuleBase" id="RU003456"/>
    </source>
</evidence>